<dbReference type="InParanoid" id="A0A7N2N0A0"/>
<sequence length="92" mass="10484">MAMELQTIKDMIEDNYTNSVIPLHNVTSDILELVIEDCKKHVEAAESESEPSCSLASKLIDNPLKAWDVKFIKVHQETLFNLILGIINQRFL</sequence>
<proteinExistence type="inferred from homology"/>
<evidence type="ECO:0000259" key="4">
    <source>
        <dbReference type="Pfam" id="PF03931"/>
    </source>
</evidence>
<dbReference type="Proteomes" id="UP000594261">
    <property type="component" value="Chromosome 11"/>
</dbReference>
<feature type="domain" description="SKP1 component POZ" evidence="4">
    <location>
        <begin position="2"/>
        <end position="42"/>
    </location>
</feature>
<dbReference type="Gene3D" id="3.30.710.10">
    <property type="entry name" value="Potassium Channel Kv1.1, Chain A"/>
    <property type="match status" value="1"/>
</dbReference>
<evidence type="ECO:0000256" key="2">
    <source>
        <dbReference type="ARBA" id="ARBA00009993"/>
    </source>
</evidence>
<dbReference type="InterPro" id="IPR016897">
    <property type="entry name" value="SKP1"/>
</dbReference>
<dbReference type="EnsemblPlants" id="QL11p050775:mrna">
    <property type="protein sequence ID" value="QL11p050775:mrna"/>
    <property type="gene ID" value="QL11p050775"/>
</dbReference>
<dbReference type="GO" id="GO:0006511">
    <property type="term" value="P:ubiquitin-dependent protein catabolic process"/>
    <property type="evidence" value="ECO:0007669"/>
    <property type="project" value="InterPro"/>
</dbReference>
<keyword evidence="6" id="KW-1185">Reference proteome</keyword>
<dbReference type="EMBL" id="LRBV02000011">
    <property type="status" value="NOT_ANNOTATED_CDS"/>
    <property type="molecule type" value="Genomic_DNA"/>
</dbReference>
<comment type="similarity">
    <text evidence="2">Belongs to the SKP1 family.</text>
</comment>
<evidence type="ECO:0000313" key="5">
    <source>
        <dbReference type="EnsemblPlants" id="QL11p050775:mrna"/>
    </source>
</evidence>
<dbReference type="SMART" id="SM00512">
    <property type="entry name" value="Skp1"/>
    <property type="match status" value="1"/>
</dbReference>
<dbReference type="Gramene" id="QL11p050775:mrna">
    <property type="protein sequence ID" value="QL11p050775:mrna"/>
    <property type="gene ID" value="QL11p050775"/>
</dbReference>
<dbReference type="InterPro" id="IPR001232">
    <property type="entry name" value="SKP1-like"/>
</dbReference>
<accession>A0A7N2N0A0</accession>
<dbReference type="GO" id="GO:0016567">
    <property type="term" value="P:protein ubiquitination"/>
    <property type="evidence" value="ECO:0007669"/>
    <property type="project" value="UniProtKB-UniPathway"/>
</dbReference>
<reference evidence="5 6" key="1">
    <citation type="journal article" date="2016" name="G3 (Bethesda)">
        <title>First Draft Assembly and Annotation of the Genome of a California Endemic Oak Quercus lobata Nee (Fagaceae).</title>
        <authorList>
            <person name="Sork V.L."/>
            <person name="Fitz-Gibbon S.T."/>
            <person name="Puiu D."/>
            <person name="Crepeau M."/>
            <person name="Gugger P.F."/>
            <person name="Sherman R."/>
            <person name="Stevens K."/>
            <person name="Langley C.H."/>
            <person name="Pellegrini M."/>
            <person name="Salzberg S.L."/>
        </authorList>
    </citation>
    <scope>NUCLEOTIDE SEQUENCE [LARGE SCALE GENOMIC DNA]</scope>
    <source>
        <strain evidence="5 6">cv. SW786</strain>
    </source>
</reference>
<evidence type="ECO:0000313" key="6">
    <source>
        <dbReference type="Proteomes" id="UP000594261"/>
    </source>
</evidence>
<name>A0A7N2N0A0_QUELO</name>
<reference evidence="5" key="2">
    <citation type="submission" date="2021-01" db="UniProtKB">
        <authorList>
            <consortium name="EnsemblPlants"/>
        </authorList>
    </citation>
    <scope>IDENTIFICATION</scope>
</reference>
<dbReference type="AlphaFoldDB" id="A0A7N2N0A0"/>
<keyword evidence="3" id="KW-0833">Ubl conjugation pathway</keyword>
<protein>
    <recommendedName>
        <fullName evidence="4">SKP1 component POZ domain-containing protein</fullName>
    </recommendedName>
</protein>
<evidence type="ECO:0000256" key="3">
    <source>
        <dbReference type="ARBA" id="ARBA00022786"/>
    </source>
</evidence>
<evidence type="ECO:0000256" key="1">
    <source>
        <dbReference type="ARBA" id="ARBA00004906"/>
    </source>
</evidence>
<dbReference type="Pfam" id="PF03931">
    <property type="entry name" value="Skp1_POZ"/>
    <property type="match status" value="1"/>
</dbReference>
<dbReference type="SUPFAM" id="SSF54695">
    <property type="entry name" value="POZ domain"/>
    <property type="match status" value="1"/>
</dbReference>
<dbReference type="InterPro" id="IPR016073">
    <property type="entry name" value="Skp1_comp_POZ"/>
</dbReference>
<organism evidence="5 6">
    <name type="scientific">Quercus lobata</name>
    <name type="common">Valley oak</name>
    <dbReference type="NCBI Taxonomy" id="97700"/>
    <lineage>
        <taxon>Eukaryota</taxon>
        <taxon>Viridiplantae</taxon>
        <taxon>Streptophyta</taxon>
        <taxon>Embryophyta</taxon>
        <taxon>Tracheophyta</taxon>
        <taxon>Spermatophyta</taxon>
        <taxon>Magnoliopsida</taxon>
        <taxon>eudicotyledons</taxon>
        <taxon>Gunneridae</taxon>
        <taxon>Pentapetalae</taxon>
        <taxon>rosids</taxon>
        <taxon>fabids</taxon>
        <taxon>Fagales</taxon>
        <taxon>Fagaceae</taxon>
        <taxon>Quercus</taxon>
    </lineage>
</organism>
<dbReference type="UniPathway" id="UPA00143"/>
<dbReference type="InterPro" id="IPR011333">
    <property type="entry name" value="SKP1/BTB/POZ_sf"/>
</dbReference>
<dbReference type="PANTHER" id="PTHR11165">
    <property type="entry name" value="SKP1"/>
    <property type="match status" value="1"/>
</dbReference>
<dbReference type="GO" id="GO:0009867">
    <property type="term" value="P:jasmonic acid mediated signaling pathway"/>
    <property type="evidence" value="ECO:0007669"/>
    <property type="project" value="UniProtKB-ARBA"/>
</dbReference>
<comment type="pathway">
    <text evidence="1">Protein modification; protein ubiquitination.</text>
</comment>